<evidence type="ECO:0000259" key="10">
    <source>
        <dbReference type="Pfam" id="PF24598"/>
    </source>
</evidence>
<dbReference type="EMBL" id="JAACJM010000015">
    <property type="protein sequence ID" value="KAF5368536.1"/>
    <property type="molecule type" value="Genomic_DNA"/>
</dbReference>
<feature type="compositionally biased region" description="Polar residues" evidence="7">
    <location>
        <begin position="179"/>
        <end position="192"/>
    </location>
</feature>
<keyword evidence="2" id="KW-0813">Transport</keyword>
<comment type="caution">
    <text evidence="11">The sequence shown here is derived from an EMBL/GenBank/DDBJ whole genome shotgun (WGS) entry which is preliminary data.</text>
</comment>
<organism evidence="11 12">
    <name type="scientific">Tetrapyrgos nigripes</name>
    <dbReference type="NCBI Taxonomy" id="182062"/>
    <lineage>
        <taxon>Eukaryota</taxon>
        <taxon>Fungi</taxon>
        <taxon>Dikarya</taxon>
        <taxon>Basidiomycota</taxon>
        <taxon>Agaricomycotina</taxon>
        <taxon>Agaricomycetes</taxon>
        <taxon>Agaricomycetidae</taxon>
        <taxon>Agaricales</taxon>
        <taxon>Marasmiineae</taxon>
        <taxon>Marasmiaceae</taxon>
        <taxon>Tetrapyrgos</taxon>
    </lineage>
</organism>
<feature type="compositionally biased region" description="Low complexity" evidence="7">
    <location>
        <begin position="445"/>
        <end position="462"/>
    </location>
</feature>
<feature type="compositionally biased region" description="Basic and acidic residues" evidence="7">
    <location>
        <begin position="167"/>
        <end position="178"/>
    </location>
</feature>
<comment type="similarity">
    <text evidence="6">Belongs to the DOP1 family.</text>
</comment>
<evidence type="ECO:0008006" key="13">
    <source>
        <dbReference type="Google" id="ProtNLM"/>
    </source>
</evidence>
<dbReference type="GO" id="GO:0005829">
    <property type="term" value="C:cytosol"/>
    <property type="evidence" value="ECO:0007669"/>
    <property type="project" value="GOC"/>
</dbReference>
<feature type="compositionally biased region" description="Low complexity" evidence="7">
    <location>
        <begin position="92"/>
        <end position="103"/>
    </location>
</feature>
<feature type="region of interest" description="Disordered" evidence="7">
    <location>
        <begin position="2198"/>
        <end position="2219"/>
    </location>
</feature>
<name>A0A8H5GP06_9AGAR</name>
<reference evidence="11 12" key="1">
    <citation type="journal article" date="2020" name="ISME J.">
        <title>Uncovering the hidden diversity of litter-decomposition mechanisms in mushroom-forming fungi.</title>
        <authorList>
            <person name="Floudas D."/>
            <person name="Bentzer J."/>
            <person name="Ahren D."/>
            <person name="Johansson T."/>
            <person name="Persson P."/>
            <person name="Tunlid A."/>
        </authorList>
    </citation>
    <scope>NUCLEOTIDE SEQUENCE [LARGE SCALE GENOMIC DNA]</scope>
    <source>
        <strain evidence="11 12">CBS 291.85</strain>
    </source>
</reference>
<evidence type="ECO:0000256" key="7">
    <source>
        <dbReference type="SAM" id="MobiDB-lite"/>
    </source>
</evidence>
<keyword evidence="5" id="KW-0472">Membrane</keyword>
<dbReference type="GO" id="GO:0000139">
    <property type="term" value="C:Golgi membrane"/>
    <property type="evidence" value="ECO:0007669"/>
    <property type="project" value="UniProtKB-SubCell"/>
</dbReference>
<comment type="subcellular location">
    <subcellularLocation>
        <location evidence="1">Golgi apparatus membrane</location>
        <topology evidence="1">Peripheral membrane protein</topology>
    </subcellularLocation>
</comment>
<dbReference type="InterPro" id="IPR040314">
    <property type="entry name" value="DOP1"/>
</dbReference>
<dbReference type="PANTHER" id="PTHR14042">
    <property type="entry name" value="DOPEY-RELATED"/>
    <property type="match status" value="1"/>
</dbReference>
<feature type="compositionally biased region" description="Acidic residues" evidence="7">
    <location>
        <begin position="108"/>
        <end position="126"/>
    </location>
</feature>
<dbReference type="InterPro" id="IPR016024">
    <property type="entry name" value="ARM-type_fold"/>
</dbReference>
<dbReference type="SUPFAM" id="SSF48371">
    <property type="entry name" value="ARM repeat"/>
    <property type="match status" value="1"/>
</dbReference>
<dbReference type="GO" id="GO:0006895">
    <property type="term" value="P:Golgi to endosome transport"/>
    <property type="evidence" value="ECO:0007669"/>
    <property type="project" value="InterPro"/>
</dbReference>
<evidence type="ECO:0000259" key="8">
    <source>
        <dbReference type="Pfam" id="PF04118"/>
    </source>
</evidence>
<evidence type="ECO:0000256" key="6">
    <source>
        <dbReference type="ARBA" id="ARBA00046326"/>
    </source>
</evidence>
<dbReference type="GO" id="GO:0005768">
    <property type="term" value="C:endosome"/>
    <property type="evidence" value="ECO:0007669"/>
    <property type="project" value="TreeGrafter"/>
</dbReference>
<evidence type="ECO:0000256" key="5">
    <source>
        <dbReference type="ARBA" id="ARBA00023136"/>
    </source>
</evidence>
<sequence length="2275" mass="253599">MGSGGLELQNHFLRDDRMPSGGSTSKFRASPWVSYNASHNLNHHLPSTMDDDMDMDAPQISTLREEESPPPTAPQPKNPIRVRLVVKDKSKTASPAASSSQQKKGNDDDGDDEDDDQEDQLIDDDDPSHLPSSSKKSAELGSSSSPKKKSATNKGSTVTAKKRKNKRPPEEGRLREKVQQQPAAGTAPNLSPTMLLFDAGSLGAPGDGGYQEEELPTYSRPPPKKKQKKAATPKEKKDKETEKPPVRKLKVKLVPTKVASDSAPWPLPPDHLEREDPDVLSEAIPATVASSPAINPVEEASLASHSPEPGISLPLPPPAIPAPVQEEINLEGTPIPVYPLPTKPFPVLPPPKVSSGFAPTIPLDRGGHKVRQWRVALREIRGIAGGRWFTRAWVGEKQSQFASDMKMNQEMRKAIADSGVSIPKLNSAMSASAPAGSKGKGKGKTGTASSLSVSAAPSRSESVGPEPGAGPSASAVRAPSKMRISQIPPPSSEAGDSVSDMIADCTYLCIYYYRNALKRHVLTAESAAIVGKQIDDSDSVHALNSRRKEELMSSTTVEKSKSDRPASWIPNKRMSERAAAQQAYASDPKYKKYAQQVEKCLTSFDNVHEWADCIAFLKQLLKTFQSYMQFKEIPKKLIVAKRLSQCLNPALPTGVHQRALDVYAHILAVLGSEGLKRDLPVWSSGLFPFFEYAATSVKPTLLNLYDTHYLPLQASLRPVMKSFILALLPGLEEETGEFFEKNIWLVMLTTPSARGTALNFLSRRLPNLNGIEDITSIVGSDIGLMIRAFSAALEDDNLLVRRGALDLLLQSMRMDSAAIHRAQPDDRTILMRAAISVVLRRDLSLNRRLYSWLLGPDEKNEKQIEYLKTNALELLRATLKEDMFSPSGEYSESRPFKIFISLLDKWEIGSALSEVLVFDAFKALKLLNEASSEGNDDVTMTASTLYEAVEPQIIWKQLLSAMFEEITGDGQHFEALDMVLFILKTFSQDEEIQTIHLPLIFSAIVDLLDIQVKNDSAKASYLSMQESLLLLEAMLAQIPHIALLQRPELTSEMHEAITTQRPYIFACTFYGIRPIVEATPPSGSFAVPFGSVFEGLTNFCMVFAQGLCKSADNVSLRRQNFSRCLGLIDKLVSRLDSTMTFIWDPKTWLSAVLESLRQESTNFTIVDRVISLIISLRQNKNLKPNVIIDDRAIMSKMIHKLLKYLLTDCAVYHVRVVNLIWSLEASTPRPHVESILAQTLTSPESRNIQEAYEAFGVLWRLTEDNLLPGFRFKVPMMIVLDTLKNDDPNLRRIGETWMRCSLKSYIRVLDPILFDLMDPSIRRVAVSMKVKGRELPGYSYERPLDQRYTNHLLEMLLSIIRFGGQGFAKTARTSPIKRSQHSSLAQRVEASGLPDPDVSYLDVLVELLLRFLQSEPEASWGPSMHPQNLVIQSTAVDLLQAVVSRGEINPISVESMEAVVIRKLYFCVHTGRLNLQNKLLHLLHSVLSASIVAETRSSPGPSRFTSPTIEATPSNRSILQHWLDFVLMTVPQFQPMLQTVVGPLNDCIGRQLLLSLKDVKKASTKGHEFDDDASSTATDAEFIMLLNALERLILLSLAYTSSEDRGPDEDASIHEKSPEGSSILGIMSNVFSSDSAQQNNDDQLAARSPAYRALTEGVRVLYLIWGTLSWAESETTSSKDESLALIYNRSRTRCRRVLEHLFRVQSAEVFECIVDCWNRDISEFEVSTDAPFELIDVLIANAQNAVHMICESISVRISPPSERAKKQTVNPDLTDAILFRYLERYLQRLEGPLAIQVWSRFLQLTKEVTGNTRDMKPQTFPTLRCVSALAEKITQTTAMEDRRIRKDLQEIYGKLLDSCVAFVGRSYDAGGWIRRTTKDTLTTNGRESPIPRGEKDPPNELVTQINDFISSTALPNLRRFLMDTDKVTSVCTNIVYYIVSPSLKGRPKPLEVDSVIVSIVQEMARIPSSFKAWRSPVSDLLNDAKLFSSTPDTAEVWKPIFKALFDTDKTSFPELLNKISTAPSANIFTNREYEMLLRSQNLRRLSFVLLAGDKNHYLTQLPSIQEKLVDVLRNVTAPIVQSEVYLCIRVLLCRLSPHNLTSFWPVVLTELYLISKKYRVFEQTMISMPSDGSEDLPLVLAASKCLDLLLTLQTEEFQIHQWIFITDTVDAIYRPNGWSPEAMMDQLAEIVGSLPRTESTTNGPLPASESHFTGNQRPMRRPLLNSVHQIDSMRDLSSFFSSVSMSSYESIYASGGNIDWDAVEKGLMRDMFDGR</sequence>
<dbReference type="Pfam" id="PF24597">
    <property type="entry name" value="TPR_DOP1_M"/>
    <property type="match status" value="1"/>
</dbReference>
<feature type="region of interest" description="Disordered" evidence="7">
    <location>
        <begin position="1"/>
        <end position="270"/>
    </location>
</feature>
<proteinExistence type="inferred from homology"/>
<evidence type="ECO:0000259" key="9">
    <source>
        <dbReference type="Pfam" id="PF24597"/>
    </source>
</evidence>
<dbReference type="PANTHER" id="PTHR14042:SF24">
    <property type="entry name" value="PROTEIN DOPEY-1 HOMOLOG"/>
    <property type="match status" value="1"/>
</dbReference>
<dbReference type="Proteomes" id="UP000559256">
    <property type="component" value="Unassembled WGS sequence"/>
</dbReference>
<evidence type="ECO:0000256" key="3">
    <source>
        <dbReference type="ARBA" id="ARBA00022927"/>
    </source>
</evidence>
<evidence type="ECO:0000256" key="4">
    <source>
        <dbReference type="ARBA" id="ARBA00023034"/>
    </source>
</evidence>
<feature type="compositionally biased region" description="Basic residues" evidence="7">
    <location>
        <begin position="222"/>
        <end position="231"/>
    </location>
</feature>
<dbReference type="InterPro" id="IPR007249">
    <property type="entry name" value="DOP1_N"/>
</dbReference>
<dbReference type="GO" id="GO:0005802">
    <property type="term" value="C:trans-Golgi network"/>
    <property type="evidence" value="ECO:0007669"/>
    <property type="project" value="TreeGrafter"/>
</dbReference>
<feature type="domain" description="DOP1-like C-terminal" evidence="10">
    <location>
        <begin position="1781"/>
        <end position="2253"/>
    </location>
</feature>
<gene>
    <name evidence="11" type="ORF">D9758_002471</name>
</gene>
<keyword evidence="3" id="KW-0653">Protein transport</keyword>
<keyword evidence="4" id="KW-0333">Golgi apparatus</keyword>
<feature type="compositionally biased region" description="Polar residues" evidence="7">
    <location>
        <begin position="21"/>
        <end position="40"/>
    </location>
</feature>
<feature type="region of interest" description="Disordered" evidence="7">
    <location>
        <begin position="430"/>
        <end position="496"/>
    </location>
</feature>
<dbReference type="Pfam" id="PF04118">
    <property type="entry name" value="Dopey_N"/>
    <property type="match status" value="1"/>
</dbReference>
<evidence type="ECO:0000313" key="12">
    <source>
        <dbReference type="Proteomes" id="UP000559256"/>
    </source>
</evidence>
<feature type="compositionally biased region" description="Low complexity" evidence="7">
    <location>
        <begin position="129"/>
        <end position="145"/>
    </location>
</feature>
<evidence type="ECO:0000313" key="11">
    <source>
        <dbReference type="EMBL" id="KAF5368536.1"/>
    </source>
</evidence>
<dbReference type="Pfam" id="PF24598">
    <property type="entry name" value="DOP1_C"/>
    <property type="match status" value="1"/>
</dbReference>
<feature type="domain" description="DOP1-like middle TPR" evidence="9">
    <location>
        <begin position="866"/>
        <end position="1058"/>
    </location>
</feature>
<protein>
    <recommendedName>
        <fullName evidence="13">Dopey N-terminal domain-containing protein</fullName>
    </recommendedName>
</protein>
<evidence type="ECO:0000256" key="1">
    <source>
        <dbReference type="ARBA" id="ARBA00004395"/>
    </source>
</evidence>
<feature type="compositionally biased region" description="Basic and acidic residues" evidence="7">
    <location>
        <begin position="232"/>
        <end position="245"/>
    </location>
</feature>
<dbReference type="GO" id="GO:0015031">
    <property type="term" value="P:protein transport"/>
    <property type="evidence" value="ECO:0007669"/>
    <property type="project" value="UniProtKB-KW"/>
</dbReference>
<accession>A0A8H5GP06</accession>
<dbReference type="OrthoDB" id="297643at2759"/>
<dbReference type="InterPro" id="IPR056458">
    <property type="entry name" value="TPR_DOP1_M"/>
</dbReference>
<evidence type="ECO:0000256" key="2">
    <source>
        <dbReference type="ARBA" id="ARBA00022448"/>
    </source>
</evidence>
<keyword evidence="12" id="KW-1185">Reference proteome</keyword>
<dbReference type="InterPro" id="IPR056457">
    <property type="entry name" value="DOP1_C"/>
</dbReference>
<feature type="domain" description="DOP1 N-terminal" evidence="8">
    <location>
        <begin position="587"/>
        <end position="857"/>
    </location>
</feature>